<protein>
    <submittedName>
        <fullName evidence="1">Uncharacterized protein</fullName>
    </submittedName>
</protein>
<organism evidence="1 2">
    <name type="scientific">Paraburkholderia ultramafica</name>
    <dbReference type="NCBI Taxonomy" id="1544867"/>
    <lineage>
        <taxon>Bacteria</taxon>
        <taxon>Pseudomonadati</taxon>
        <taxon>Pseudomonadota</taxon>
        <taxon>Betaproteobacteria</taxon>
        <taxon>Burkholderiales</taxon>
        <taxon>Burkholderiaceae</taxon>
        <taxon>Paraburkholderia</taxon>
    </lineage>
</organism>
<gene>
    <name evidence="1" type="ORF">LMG28614_07286</name>
</gene>
<dbReference type="AlphaFoldDB" id="A0A6S7DJ80"/>
<evidence type="ECO:0000313" key="2">
    <source>
        <dbReference type="Proteomes" id="UP000494365"/>
    </source>
</evidence>
<sequence>MRKARKPITAMIARTRISIELNQSLSLPSSTMICSDETQMISSTSPTVSMRIRTFPDSKRLSIIHPAYPQMSETGTLMKKM</sequence>
<evidence type="ECO:0000313" key="1">
    <source>
        <dbReference type="EMBL" id="CAB3810492.1"/>
    </source>
</evidence>
<dbReference type="Proteomes" id="UP000494365">
    <property type="component" value="Unassembled WGS sequence"/>
</dbReference>
<name>A0A6S7DJ80_9BURK</name>
<keyword evidence="2" id="KW-1185">Reference proteome</keyword>
<reference evidence="1 2" key="1">
    <citation type="submission" date="2020-04" db="EMBL/GenBank/DDBJ databases">
        <authorList>
            <person name="De Canck E."/>
        </authorList>
    </citation>
    <scope>NUCLEOTIDE SEQUENCE [LARGE SCALE GENOMIC DNA]</scope>
    <source>
        <strain evidence="1 2">LMG 28614</strain>
    </source>
</reference>
<dbReference type="EMBL" id="CADIKK010000122">
    <property type="protein sequence ID" value="CAB3810492.1"/>
    <property type="molecule type" value="Genomic_DNA"/>
</dbReference>
<proteinExistence type="predicted"/>
<accession>A0A6S7DJ80</accession>